<gene>
    <name evidence="1" type="primary">Contig753.g825</name>
    <name evidence="1" type="ORF">STYLEM_5010</name>
</gene>
<dbReference type="InParanoid" id="A0A078A5I2"/>
<evidence type="ECO:0000313" key="1">
    <source>
        <dbReference type="EMBL" id="CDW76014.1"/>
    </source>
</evidence>
<dbReference type="Proteomes" id="UP000039865">
    <property type="component" value="Unassembled WGS sequence"/>
</dbReference>
<dbReference type="AlphaFoldDB" id="A0A078A5I2"/>
<protein>
    <submittedName>
        <fullName evidence="1">Uncharacterized protein</fullName>
    </submittedName>
</protein>
<keyword evidence="2" id="KW-1185">Reference proteome</keyword>
<reference evidence="1 2" key="1">
    <citation type="submission" date="2014-06" db="EMBL/GenBank/DDBJ databases">
        <authorList>
            <person name="Swart Estienne"/>
        </authorList>
    </citation>
    <scope>NUCLEOTIDE SEQUENCE [LARGE SCALE GENOMIC DNA]</scope>
    <source>
        <strain evidence="1 2">130c</strain>
    </source>
</reference>
<name>A0A078A5I2_STYLE</name>
<sequence length="175" mass="20193">MTIKFLIKESGNALKIMKLMKDLGLDPEKEIFAILKSGLTDSEKKFLWSIVQKLQNSSDQKIQVESPLHIDGRVQVLEPLHIDGRLQVEEPLHIDGRVYVQSPLHIDGRMVDLNVQYPQLSYYRGRITHQYPPQVELIHTDGRMAQVQSYNDGSIAKKIRGIRIPQSELDTFRKY</sequence>
<dbReference type="EMBL" id="CCKQ01004864">
    <property type="protein sequence ID" value="CDW76014.1"/>
    <property type="molecule type" value="Genomic_DNA"/>
</dbReference>
<evidence type="ECO:0000313" key="2">
    <source>
        <dbReference type="Proteomes" id="UP000039865"/>
    </source>
</evidence>
<accession>A0A078A5I2</accession>
<proteinExistence type="predicted"/>
<organism evidence="1 2">
    <name type="scientific">Stylonychia lemnae</name>
    <name type="common">Ciliate</name>
    <dbReference type="NCBI Taxonomy" id="5949"/>
    <lineage>
        <taxon>Eukaryota</taxon>
        <taxon>Sar</taxon>
        <taxon>Alveolata</taxon>
        <taxon>Ciliophora</taxon>
        <taxon>Intramacronucleata</taxon>
        <taxon>Spirotrichea</taxon>
        <taxon>Stichotrichia</taxon>
        <taxon>Sporadotrichida</taxon>
        <taxon>Oxytrichidae</taxon>
        <taxon>Stylonychinae</taxon>
        <taxon>Stylonychia</taxon>
    </lineage>
</organism>